<keyword evidence="1" id="KW-0175">Coiled coil</keyword>
<evidence type="ECO:0000313" key="2">
    <source>
        <dbReference type="EMBL" id="DAD69919.1"/>
    </source>
</evidence>
<dbReference type="EMBL" id="BK015858">
    <property type="protein sequence ID" value="DAD69919.1"/>
    <property type="molecule type" value="Genomic_DNA"/>
</dbReference>
<organism evidence="2">
    <name type="scientific">Caudovirales sp. ctFWA4</name>
    <dbReference type="NCBI Taxonomy" id="2827628"/>
    <lineage>
        <taxon>Viruses</taxon>
        <taxon>Duplodnaviria</taxon>
        <taxon>Heunggongvirae</taxon>
        <taxon>Uroviricota</taxon>
        <taxon>Caudoviricetes</taxon>
    </lineage>
</organism>
<feature type="coiled-coil region" evidence="1">
    <location>
        <begin position="48"/>
        <end position="75"/>
    </location>
</feature>
<sequence>MASRIIIEKRLAFREAALEKLYDAYTALVDGGVKSYMIDDRQLTRFDLPALSEEIKQMENEIDQLTSELNGSKRRKAFGVIPRDW</sequence>
<accession>A0A8S5LJ86</accession>
<name>A0A8S5LJ86_9CAUD</name>
<evidence type="ECO:0000256" key="1">
    <source>
        <dbReference type="SAM" id="Coils"/>
    </source>
</evidence>
<proteinExistence type="predicted"/>
<protein>
    <submittedName>
        <fullName evidence="2">Head to tail adaptor</fullName>
    </submittedName>
</protein>
<reference evidence="2" key="1">
    <citation type="journal article" date="2021" name="Proc. Natl. Acad. Sci. U.S.A.">
        <title>A Catalog of Tens of Thousands of Viruses from Human Metagenomes Reveals Hidden Associations with Chronic Diseases.</title>
        <authorList>
            <person name="Tisza M.J."/>
            <person name="Buck C.B."/>
        </authorList>
    </citation>
    <scope>NUCLEOTIDE SEQUENCE</scope>
    <source>
        <strain evidence="2">CtFWA4</strain>
    </source>
</reference>